<dbReference type="Gene3D" id="2.40.50.100">
    <property type="match status" value="1"/>
</dbReference>
<organism evidence="9 10">
    <name type="scientific">Candidatus Kutchimonas denitrificans</name>
    <dbReference type="NCBI Taxonomy" id="3056748"/>
    <lineage>
        <taxon>Bacteria</taxon>
        <taxon>Pseudomonadati</taxon>
        <taxon>Gemmatimonadota</taxon>
        <taxon>Gemmatimonadia</taxon>
        <taxon>Candidatus Palauibacterales</taxon>
        <taxon>Candidatus Palauibacteraceae</taxon>
        <taxon>Candidatus Kutchimonas</taxon>
    </lineage>
</organism>
<keyword evidence="3" id="KW-0813">Transport</keyword>
<feature type="domain" description="CusB-like beta-barrel" evidence="7">
    <location>
        <begin position="214"/>
        <end position="287"/>
    </location>
</feature>
<dbReference type="Gene3D" id="2.40.30.170">
    <property type="match status" value="1"/>
</dbReference>
<dbReference type="NCBIfam" id="TIGR01730">
    <property type="entry name" value="RND_mfp"/>
    <property type="match status" value="1"/>
</dbReference>
<name>A0AAE4Z7F9_9BACT</name>
<dbReference type="Pfam" id="PF25954">
    <property type="entry name" value="Beta-barrel_RND_2"/>
    <property type="match status" value="1"/>
</dbReference>
<gene>
    <name evidence="9" type="ORF">GWO12_03145</name>
</gene>
<dbReference type="SUPFAM" id="SSF111369">
    <property type="entry name" value="HlyD-like secretion proteins"/>
    <property type="match status" value="1"/>
</dbReference>
<protein>
    <submittedName>
        <fullName evidence="9">Efflux RND transporter periplasmic adaptor subunit</fullName>
    </submittedName>
</protein>
<dbReference type="InterPro" id="IPR058625">
    <property type="entry name" value="MdtA-like_BSH"/>
</dbReference>
<evidence type="ECO:0000259" key="5">
    <source>
        <dbReference type="Pfam" id="PF25876"/>
    </source>
</evidence>
<dbReference type="InterPro" id="IPR006143">
    <property type="entry name" value="RND_pump_MFP"/>
</dbReference>
<evidence type="ECO:0000259" key="6">
    <source>
        <dbReference type="Pfam" id="PF25917"/>
    </source>
</evidence>
<feature type="coiled-coil region" evidence="4">
    <location>
        <begin position="96"/>
        <end position="123"/>
    </location>
</feature>
<comment type="similarity">
    <text evidence="2">Belongs to the membrane fusion protein (MFP) (TC 8.A.1) family.</text>
</comment>
<evidence type="ECO:0000256" key="3">
    <source>
        <dbReference type="ARBA" id="ARBA00022448"/>
    </source>
</evidence>
<dbReference type="InterPro" id="IPR058627">
    <property type="entry name" value="MdtA-like_C"/>
</dbReference>
<dbReference type="GO" id="GO:1990281">
    <property type="term" value="C:efflux pump complex"/>
    <property type="evidence" value="ECO:0007669"/>
    <property type="project" value="TreeGrafter"/>
</dbReference>
<comment type="caution">
    <text evidence="9">The sequence shown here is derived from an EMBL/GenBank/DDBJ whole genome shotgun (WGS) entry which is preliminary data.</text>
</comment>
<evidence type="ECO:0000256" key="2">
    <source>
        <dbReference type="ARBA" id="ARBA00009477"/>
    </source>
</evidence>
<dbReference type="Pfam" id="PF25876">
    <property type="entry name" value="HH_MFP_RND"/>
    <property type="match status" value="1"/>
</dbReference>
<comment type="subcellular location">
    <subcellularLocation>
        <location evidence="1">Cell envelope</location>
    </subcellularLocation>
</comment>
<dbReference type="Pfam" id="PF25917">
    <property type="entry name" value="BSH_RND"/>
    <property type="match status" value="1"/>
</dbReference>
<evidence type="ECO:0000259" key="7">
    <source>
        <dbReference type="Pfam" id="PF25954"/>
    </source>
</evidence>
<evidence type="ECO:0000313" key="9">
    <source>
        <dbReference type="EMBL" id="NIR74097.1"/>
    </source>
</evidence>
<accession>A0AAE4Z7F9</accession>
<keyword evidence="4" id="KW-0175">Coiled coil</keyword>
<dbReference type="InterPro" id="IPR058624">
    <property type="entry name" value="MdtA-like_HH"/>
</dbReference>
<feature type="domain" description="Multidrug resistance protein MdtA-like alpha-helical hairpin" evidence="5">
    <location>
        <begin position="104"/>
        <end position="172"/>
    </location>
</feature>
<dbReference type="PANTHER" id="PTHR30469:SF33">
    <property type="entry name" value="SLR1207 PROTEIN"/>
    <property type="match status" value="1"/>
</dbReference>
<feature type="domain" description="Multidrug resistance protein MdtA-like barrel-sandwich hybrid" evidence="6">
    <location>
        <begin position="63"/>
        <end position="203"/>
    </location>
</feature>
<dbReference type="Gene3D" id="6.20.50.140">
    <property type="match status" value="1"/>
</dbReference>
<dbReference type="PANTHER" id="PTHR30469">
    <property type="entry name" value="MULTIDRUG RESISTANCE PROTEIN MDTA"/>
    <property type="match status" value="1"/>
</dbReference>
<sequence length="354" mass="38328">MRTLSIVLLILVAGSGALFVTRGGEGNGDGGNGSGARTEPAARRDLRATVLATGVVRPMVGAEVRVGSRVSGVLERLYVTVGDRVREGQLLAQLDSSELATRVRQAEAALENARAEHAYATQEYTRAVELARRELISETDMAAIERGRDVTAAQVGRAEADLEAARIQLGYTRIYAPIGGVVAEVATQVGETVAASFASPTFVTIIDLDRLEVWAYVDETDIGRVEVGQRVLFTVDTYADTEFEGEVTAIRPQAEIQDALVNYVTVIEIIDGHGKILRPEMTATVNILLESRENVIAIPNRAVRRDRDGTYVFVAEASARVRKDIRVGYRGREYTEVVQGLAEGDRVIVGTISQ</sequence>
<dbReference type="EMBL" id="JAACAK010000022">
    <property type="protein sequence ID" value="NIR74097.1"/>
    <property type="molecule type" value="Genomic_DNA"/>
</dbReference>
<dbReference type="Pfam" id="PF25967">
    <property type="entry name" value="RND-MFP_C"/>
    <property type="match status" value="1"/>
</dbReference>
<feature type="domain" description="Multidrug resistance protein MdtA-like C-terminal permuted SH3" evidence="8">
    <location>
        <begin position="294"/>
        <end position="352"/>
    </location>
</feature>
<dbReference type="InterPro" id="IPR058792">
    <property type="entry name" value="Beta-barrel_RND_2"/>
</dbReference>
<dbReference type="AlphaFoldDB" id="A0AAE4Z7F9"/>
<dbReference type="Proteomes" id="UP000702544">
    <property type="component" value="Unassembled WGS sequence"/>
</dbReference>
<proteinExistence type="inferred from homology"/>
<evidence type="ECO:0000256" key="4">
    <source>
        <dbReference type="SAM" id="Coils"/>
    </source>
</evidence>
<evidence type="ECO:0000256" key="1">
    <source>
        <dbReference type="ARBA" id="ARBA00004196"/>
    </source>
</evidence>
<evidence type="ECO:0000259" key="8">
    <source>
        <dbReference type="Pfam" id="PF25967"/>
    </source>
</evidence>
<dbReference type="Gene3D" id="1.10.287.470">
    <property type="entry name" value="Helix hairpin bin"/>
    <property type="match status" value="1"/>
</dbReference>
<reference evidence="9 10" key="1">
    <citation type="submission" date="2020-01" db="EMBL/GenBank/DDBJ databases">
        <title>Genomes assembled from Gulf of Kutch pelagic sediment metagenomes.</title>
        <authorList>
            <person name="Chandrashekar M."/>
            <person name="Mahajan M.S."/>
            <person name="Dave K.J."/>
            <person name="Vatsa P."/>
            <person name="Nathani N.M."/>
        </authorList>
    </citation>
    <scope>NUCLEOTIDE SEQUENCE [LARGE SCALE GENOMIC DNA]</scope>
    <source>
        <strain evidence="9">KS3-K002</strain>
    </source>
</reference>
<evidence type="ECO:0000313" key="10">
    <source>
        <dbReference type="Proteomes" id="UP000702544"/>
    </source>
</evidence>
<dbReference type="GO" id="GO:0015562">
    <property type="term" value="F:efflux transmembrane transporter activity"/>
    <property type="evidence" value="ECO:0007669"/>
    <property type="project" value="TreeGrafter"/>
</dbReference>